<evidence type="ECO:0000256" key="6">
    <source>
        <dbReference type="ARBA" id="ARBA00022989"/>
    </source>
</evidence>
<keyword evidence="7 8" id="KW-0408">Iron</keyword>
<evidence type="ECO:0000256" key="9">
    <source>
        <dbReference type="RuleBase" id="RU000461"/>
    </source>
</evidence>
<dbReference type="GO" id="GO:0016125">
    <property type="term" value="P:sterol metabolic process"/>
    <property type="evidence" value="ECO:0007669"/>
    <property type="project" value="TreeGrafter"/>
</dbReference>
<evidence type="ECO:0000256" key="1">
    <source>
        <dbReference type="ARBA" id="ARBA00004167"/>
    </source>
</evidence>
<dbReference type="GO" id="GO:0005506">
    <property type="term" value="F:iron ion binding"/>
    <property type="evidence" value="ECO:0007669"/>
    <property type="project" value="InterPro"/>
</dbReference>
<reference evidence="11 12" key="1">
    <citation type="submission" date="2024-05" db="EMBL/GenBank/DDBJ databases">
        <title>Haplotype-resolved chromosome-level genome assembly of Huyou (Citrus changshanensis).</title>
        <authorList>
            <person name="Miao C."/>
            <person name="Chen W."/>
            <person name="Wu Y."/>
            <person name="Wang L."/>
            <person name="Zhao S."/>
            <person name="Grierson D."/>
            <person name="Xu C."/>
            <person name="Chen K."/>
        </authorList>
    </citation>
    <scope>NUCLEOTIDE SEQUENCE [LARGE SCALE GENOMIC DNA]</scope>
    <source>
        <strain evidence="11">01-14</strain>
        <tissue evidence="11">Leaf</tissue>
    </source>
</reference>
<dbReference type="PANTHER" id="PTHR24286">
    <property type="entry name" value="CYTOCHROME P450 26"/>
    <property type="match status" value="1"/>
</dbReference>
<feature type="transmembrane region" description="Helical" evidence="10">
    <location>
        <begin position="15"/>
        <end position="33"/>
    </location>
</feature>
<comment type="pathway">
    <text evidence="2">Secondary metabolite biosynthesis; terpenoid biosynthesis.</text>
</comment>
<dbReference type="InterPro" id="IPR036396">
    <property type="entry name" value="Cyt_P450_sf"/>
</dbReference>
<dbReference type="PROSITE" id="PS00086">
    <property type="entry name" value="CYTOCHROME_P450"/>
    <property type="match status" value="1"/>
</dbReference>
<comment type="caution">
    <text evidence="11">The sequence shown here is derived from an EMBL/GenBank/DDBJ whole genome shotgun (WGS) entry which is preliminary data.</text>
</comment>
<dbReference type="Gene3D" id="1.10.630.10">
    <property type="entry name" value="Cytochrome P450"/>
    <property type="match status" value="1"/>
</dbReference>
<keyword evidence="4 10" id="KW-0812">Transmembrane</keyword>
<comment type="similarity">
    <text evidence="3 9">Belongs to the cytochrome P450 family.</text>
</comment>
<dbReference type="GO" id="GO:0016705">
    <property type="term" value="F:oxidoreductase activity, acting on paired donors, with incorporation or reduction of molecular oxygen"/>
    <property type="evidence" value="ECO:0007669"/>
    <property type="project" value="InterPro"/>
</dbReference>
<dbReference type="InterPro" id="IPR017972">
    <property type="entry name" value="Cyt_P450_CS"/>
</dbReference>
<dbReference type="Pfam" id="PF00067">
    <property type="entry name" value="p450"/>
    <property type="match status" value="1"/>
</dbReference>
<gene>
    <name evidence="11" type="ORF">WN944_021019</name>
</gene>
<sequence length="501" mass="57174">MKVILSNEELLFQVQNYYVIIVTVFSLGVAFFISKSWGRKAEIPGRLGLPFIGETLSFFSATNSTKGCYNFVKVRRLRYGKWFKTRILGKIHMFVPSTEGAKMIFTSDFANFNKGYVKSMADAVGKNSLLCVPHESHKRIRRLLSDPFSMNSLSKFVKTFDKMLSERLNKLQESGKSFSILDFSMKLTFDAMCNMLMSVTDDSLLGRIEKDCTAVSDAMLSFPFMIPGTRYYRGIKARRRLMETFRGMIAKRRSGEESFEDFLQSMLEKDSCPTNEKLSDSEIMDNLLTLIIAGQTTTAAAMMWSVKFLHDNREAQQKLRIPNNKLQEEQLAMTKDKAAGAALTLEDVSGMSYGLKVVKETLRMSNVLLWYPRVALNDCTIDGFEIKKGWHVNIDAAYIHYDPALYKDPEQFNPSRFEEMQKSYSFIPFGSGPRTCLGMNMAKVTMLIFLHRLTSGYLWTVDDPDLSLEKKSHIPRLRSGCPITLKPLNKSKYARMVNKSE</sequence>
<comment type="cofactor">
    <cofactor evidence="8">
        <name>heme</name>
        <dbReference type="ChEBI" id="CHEBI:30413"/>
    </cofactor>
</comment>
<dbReference type="GO" id="GO:0010268">
    <property type="term" value="P:brassinosteroid homeostasis"/>
    <property type="evidence" value="ECO:0007669"/>
    <property type="project" value="TreeGrafter"/>
</dbReference>
<evidence type="ECO:0000313" key="12">
    <source>
        <dbReference type="Proteomes" id="UP001428341"/>
    </source>
</evidence>
<evidence type="ECO:0000256" key="2">
    <source>
        <dbReference type="ARBA" id="ARBA00004721"/>
    </source>
</evidence>
<dbReference type="Proteomes" id="UP001428341">
    <property type="component" value="Unassembled WGS sequence"/>
</dbReference>
<comment type="subcellular location">
    <subcellularLocation>
        <location evidence="1">Membrane</location>
        <topology evidence="1">Single-pass membrane protein</topology>
    </subcellularLocation>
</comment>
<evidence type="ECO:0000256" key="5">
    <source>
        <dbReference type="ARBA" id="ARBA00022723"/>
    </source>
</evidence>
<evidence type="ECO:0000313" key="11">
    <source>
        <dbReference type="EMBL" id="KAK9228072.1"/>
    </source>
</evidence>
<protein>
    <recommendedName>
        <fullName evidence="13">Cytochrome P450</fullName>
    </recommendedName>
</protein>
<dbReference type="AlphaFoldDB" id="A0AAP0QUZ7"/>
<keyword evidence="5 8" id="KW-0479">Metal-binding</keyword>
<evidence type="ECO:0000256" key="8">
    <source>
        <dbReference type="PIRSR" id="PIRSR602401-1"/>
    </source>
</evidence>
<evidence type="ECO:0008006" key="13">
    <source>
        <dbReference type="Google" id="ProtNLM"/>
    </source>
</evidence>
<dbReference type="GO" id="GO:0016020">
    <property type="term" value="C:membrane"/>
    <property type="evidence" value="ECO:0007669"/>
    <property type="project" value="UniProtKB-SubCell"/>
</dbReference>
<evidence type="ECO:0000256" key="3">
    <source>
        <dbReference type="ARBA" id="ARBA00010617"/>
    </source>
</evidence>
<proteinExistence type="inferred from homology"/>
<dbReference type="InterPro" id="IPR002401">
    <property type="entry name" value="Cyt_P450_E_grp-I"/>
</dbReference>
<keyword evidence="6 10" id="KW-1133">Transmembrane helix</keyword>
<accession>A0AAP0QUZ7</accession>
<evidence type="ECO:0000256" key="4">
    <source>
        <dbReference type="ARBA" id="ARBA00022692"/>
    </source>
</evidence>
<keyword evidence="12" id="KW-1185">Reference proteome</keyword>
<keyword evidence="9" id="KW-0560">Oxidoreductase</keyword>
<dbReference type="SUPFAM" id="SSF48264">
    <property type="entry name" value="Cytochrome P450"/>
    <property type="match status" value="1"/>
</dbReference>
<dbReference type="GO" id="GO:0004497">
    <property type="term" value="F:monooxygenase activity"/>
    <property type="evidence" value="ECO:0007669"/>
    <property type="project" value="UniProtKB-KW"/>
</dbReference>
<keyword evidence="9" id="KW-0503">Monooxygenase</keyword>
<dbReference type="FunFam" id="1.10.630.10:FF:000086">
    <property type="entry name" value="cytochrome P450 90A1-like isoform X1"/>
    <property type="match status" value="1"/>
</dbReference>
<dbReference type="InterPro" id="IPR001128">
    <property type="entry name" value="Cyt_P450"/>
</dbReference>
<dbReference type="PANTHER" id="PTHR24286:SF235">
    <property type="entry name" value="CYTOCHROME P450"/>
    <property type="match status" value="1"/>
</dbReference>
<dbReference type="PRINTS" id="PR00463">
    <property type="entry name" value="EP450I"/>
</dbReference>
<dbReference type="GO" id="GO:0020037">
    <property type="term" value="F:heme binding"/>
    <property type="evidence" value="ECO:0007669"/>
    <property type="project" value="InterPro"/>
</dbReference>
<dbReference type="EMBL" id="JBCGBO010000001">
    <property type="protein sequence ID" value="KAK9228072.1"/>
    <property type="molecule type" value="Genomic_DNA"/>
</dbReference>
<organism evidence="11 12">
    <name type="scientific">Citrus x changshan-huyou</name>
    <dbReference type="NCBI Taxonomy" id="2935761"/>
    <lineage>
        <taxon>Eukaryota</taxon>
        <taxon>Viridiplantae</taxon>
        <taxon>Streptophyta</taxon>
        <taxon>Embryophyta</taxon>
        <taxon>Tracheophyta</taxon>
        <taxon>Spermatophyta</taxon>
        <taxon>Magnoliopsida</taxon>
        <taxon>eudicotyledons</taxon>
        <taxon>Gunneridae</taxon>
        <taxon>Pentapetalae</taxon>
        <taxon>rosids</taxon>
        <taxon>malvids</taxon>
        <taxon>Sapindales</taxon>
        <taxon>Rutaceae</taxon>
        <taxon>Aurantioideae</taxon>
        <taxon>Citrus</taxon>
    </lineage>
</organism>
<dbReference type="CDD" id="cd11043">
    <property type="entry name" value="CYP90-like"/>
    <property type="match status" value="1"/>
</dbReference>
<evidence type="ECO:0000256" key="10">
    <source>
        <dbReference type="SAM" id="Phobius"/>
    </source>
</evidence>
<dbReference type="GO" id="GO:0016132">
    <property type="term" value="P:brassinosteroid biosynthetic process"/>
    <property type="evidence" value="ECO:0007669"/>
    <property type="project" value="TreeGrafter"/>
</dbReference>
<dbReference type="PRINTS" id="PR00385">
    <property type="entry name" value="P450"/>
</dbReference>
<evidence type="ECO:0000256" key="7">
    <source>
        <dbReference type="ARBA" id="ARBA00023004"/>
    </source>
</evidence>
<keyword evidence="10" id="KW-0472">Membrane</keyword>
<feature type="binding site" description="axial binding residue" evidence="8">
    <location>
        <position position="436"/>
    </location>
    <ligand>
        <name>heme</name>
        <dbReference type="ChEBI" id="CHEBI:30413"/>
    </ligand>
    <ligandPart>
        <name>Fe</name>
        <dbReference type="ChEBI" id="CHEBI:18248"/>
    </ligandPart>
</feature>
<name>A0AAP0QUZ7_9ROSI</name>
<keyword evidence="8 9" id="KW-0349">Heme</keyword>